<evidence type="ECO:0008006" key="3">
    <source>
        <dbReference type="Google" id="ProtNLM"/>
    </source>
</evidence>
<protein>
    <recommendedName>
        <fullName evidence="3">Aminomethyltransferase</fullName>
    </recommendedName>
</protein>
<sequence length="291" mass="33313">MTDDSTSPAAAGRLTAGRLSGGRITLGTESHKQLFCRMLLDTHDPYKPAVIEWPRLDDDAFARLTGLPIWDMAVRFEGQASMAVLTYAATIQDPLLREAVTMDGNEEARHKLVLSKMVEFYGIKLEAEPDYPPPADPEHAFMQTGYGECLDSFFAFGLFELARRSGFFPLELIETFEPVIQEECRHILFFVNWRAWHRRQLPWHRRLLFDLRCMRIFAGRIRARMATAKDVGGKENFTATSSKAIETDIKARDLMALCLSENDRRMARYDGRLARPRLVPTLVRIALKFIR</sequence>
<dbReference type="InterPro" id="IPR009078">
    <property type="entry name" value="Ferritin-like_SF"/>
</dbReference>
<keyword evidence="2" id="KW-1185">Reference proteome</keyword>
<name>A0A5J6MEH7_9PROT</name>
<dbReference type="EMBL" id="CP042906">
    <property type="protein sequence ID" value="QEX15858.1"/>
    <property type="molecule type" value="Genomic_DNA"/>
</dbReference>
<dbReference type="KEGG" id="htq:FRZ44_11460"/>
<evidence type="ECO:0000313" key="2">
    <source>
        <dbReference type="Proteomes" id="UP000326202"/>
    </source>
</evidence>
<organism evidence="1 2">
    <name type="scientific">Hypericibacter terrae</name>
    <dbReference type="NCBI Taxonomy" id="2602015"/>
    <lineage>
        <taxon>Bacteria</taxon>
        <taxon>Pseudomonadati</taxon>
        <taxon>Pseudomonadota</taxon>
        <taxon>Alphaproteobacteria</taxon>
        <taxon>Rhodospirillales</taxon>
        <taxon>Dongiaceae</taxon>
        <taxon>Hypericibacter</taxon>
    </lineage>
</organism>
<dbReference type="SUPFAM" id="SSF47240">
    <property type="entry name" value="Ferritin-like"/>
    <property type="match status" value="1"/>
</dbReference>
<proteinExistence type="predicted"/>
<accession>A0A5J6MEH7</accession>
<dbReference type="OrthoDB" id="529857at2"/>
<dbReference type="AlphaFoldDB" id="A0A5J6MEH7"/>
<evidence type="ECO:0000313" key="1">
    <source>
        <dbReference type="EMBL" id="QEX15858.1"/>
    </source>
</evidence>
<gene>
    <name evidence="1" type="ORF">FRZ44_11460</name>
</gene>
<dbReference type="Proteomes" id="UP000326202">
    <property type="component" value="Chromosome"/>
</dbReference>
<dbReference type="RefSeq" id="WP_151176279.1">
    <property type="nucleotide sequence ID" value="NZ_CP042906.1"/>
</dbReference>
<reference evidence="1 2" key="1">
    <citation type="submission" date="2019-08" db="EMBL/GenBank/DDBJ databases">
        <title>Hyperibacter terrae gen. nov., sp. nov. and Hyperibacter viscosus sp. nov., two new members in the family Rhodospirillaceae isolated from the rhizosphere of Hypericum perforatum.</title>
        <authorList>
            <person name="Noviana Z."/>
        </authorList>
    </citation>
    <scope>NUCLEOTIDE SEQUENCE [LARGE SCALE GENOMIC DNA]</scope>
    <source>
        <strain evidence="1 2">R5913</strain>
    </source>
</reference>